<evidence type="ECO:0000259" key="1">
    <source>
        <dbReference type="Pfam" id="PF00078"/>
    </source>
</evidence>
<dbReference type="EnsemblPlants" id="AET5Gv20892300.1">
    <property type="protein sequence ID" value="AET5Gv20892300.1"/>
    <property type="gene ID" value="AET5Gv20892300"/>
</dbReference>
<reference evidence="3" key="1">
    <citation type="journal article" date="2014" name="Science">
        <title>Ancient hybridizations among the ancestral genomes of bread wheat.</title>
        <authorList>
            <consortium name="International Wheat Genome Sequencing Consortium,"/>
            <person name="Marcussen T."/>
            <person name="Sandve S.R."/>
            <person name="Heier L."/>
            <person name="Spannagl M."/>
            <person name="Pfeifer M."/>
            <person name="Jakobsen K.S."/>
            <person name="Wulff B.B."/>
            <person name="Steuernagel B."/>
            <person name="Mayer K.F."/>
            <person name="Olsen O.A."/>
        </authorList>
    </citation>
    <scope>NUCLEOTIDE SEQUENCE [LARGE SCALE GENOMIC DNA]</scope>
    <source>
        <strain evidence="3">cv. AL8/78</strain>
    </source>
</reference>
<keyword evidence="3" id="KW-1185">Reference proteome</keyword>
<dbReference type="InterPro" id="IPR043502">
    <property type="entry name" value="DNA/RNA_pol_sf"/>
</dbReference>
<accession>A0A453LS40</accession>
<dbReference type="Pfam" id="PF00078">
    <property type="entry name" value="RVT_1"/>
    <property type="match status" value="1"/>
</dbReference>
<protein>
    <recommendedName>
        <fullName evidence="1">Reverse transcriptase domain-containing protein</fullName>
    </recommendedName>
</protein>
<dbReference type="PANTHER" id="PTHR24559">
    <property type="entry name" value="TRANSPOSON TY3-I GAG-POL POLYPROTEIN"/>
    <property type="match status" value="1"/>
</dbReference>
<dbReference type="InterPro" id="IPR053134">
    <property type="entry name" value="RNA-dir_DNA_polymerase"/>
</dbReference>
<dbReference type="CDD" id="cd01647">
    <property type="entry name" value="RT_LTR"/>
    <property type="match status" value="1"/>
</dbReference>
<dbReference type="InterPro" id="IPR000477">
    <property type="entry name" value="RT_dom"/>
</dbReference>
<dbReference type="Gramene" id="AET5Gv20892300.1">
    <property type="protein sequence ID" value="AET5Gv20892300.1"/>
    <property type="gene ID" value="AET5Gv20892300"/>
</dbReference>
<evidence type="ECO:0000313" key="2">
    <source>
        <dbReference type="EnsemblPlants" id="AET5Gv20892300.1"/>
    </source>
</evidence>
<dbReference type="STRING" id="200361.A0A453LS40"/>
<dbReference type="Gene3D" id="3.30.70.270">
    <property type="match status" value="1"/>
</dbReference>
<dbReference type="Proteomes" id="UP000015105">
    <property type="component" value="Chromosome 5D"/>
</dbReference>
<dbReference type="InterPro" id="IPR043128">
    <property type="entry name" value="Rev_trsase/Diguanyl_cyclase"/>
</dbReference>
<name>A0A453LS40_AEGTS</name>
<proteinExistence type="predicted"/>
<reference evidence="2" key="3">
    <citation type="journal article" date="2017" name="Nature">
        <title>Genome sequence of the progenitor of the wheat D genome Aegilops tauschii.</title>
        <authorList>
            <person name="Luo M.C."/>
            <person name="Gu Y.Q."/>
            <person name="Puiu D."/>
            <person name="Wang H."/>
            <person name="Twardziok S.O."/>
            <person name="Deal K.R."/>
            <person name="Huo N."/>
            <person name="Zhu T."/>
            <person name="Wang L."/>
            <person name="Wang Y."/>
            <person name="McGuire P.E."/>
            <person name="Liu S."/>
            <person name="Long H."/>
            <person name="Ramasamy R.K."/>
            <person name="Rodriguez J.C."/>
            <person name="Van S.L."/>
            <person name="Yuan L."/>
            <person name="Wang Z."/>
            <person name="Xia Z."/>
            <person name="Xiao L."/>
            <person name="Anderson O.D."/>
            <person name="Ouyang S."/>
            <person name="Liang Y."/>
            <person name="Zimin A.V."/>
            <person name="Pertea G."/>
            <person name="Qi P."/>
            <person name="Bennetzen J.L."/>
            <person name="Dai X."/>
            <person name="Dawson M.W."/>
            <person name="Muller H.G."/>
            <person name="Kugler K."/>
            <person name="Rivarola-Duarte L."/>
            <person name="Spannagl M."/>
            <person name="Mayer K.F.X."/>
            <person name="Lu F.H."/>
            <person name="Bevan M.W."/>
            <person name="Leroy P."/>
            <person name="Li P."/>
            <person name="You F.M."/>
            <person name="Sun Q."/>
            <person name="Liu Z."/>
            <person name="Lyons E."/>
            <person name="Wicker T."/>
            <person name="Salzberg S.L."/>
            <person name="Devos K.M."/>
            <person name="Dvorak J."/>
        </authorList>
    </citation>
    <scope>NUCLEOTIDE SEQUENCE [LARGE SCALE GENOMIC DNA]</scope>
    <source>
        <strain evidence="2">cv. AL8/78</strain>
    </source>
</reference>
<dbReference type="Gene3D" id="3.10.10.10">
    <property type="entry name" value="HIV Type 1 Reverse Transcriptase, subunit A, domain 1"/>
    <property type="match status" value="1"/>
</dbReference>
<reference evidence="2" key="5">
    <citation type="journal article" date="2021" name="G3 (Bethesda)">
        <title>Aegilops tauschii genome assembly Aet v5.0 features greater sequence contiguity and improved annotation.</title>
        <authorList>
            <person name="Wang L."/>
            <person name="Zhu T."/>
            <person name="Rodriguez J.C."/>
            <person name="Deal K.R."/>
            <person name="Dubcovsky J."/>
            <person name="McGuire P.E."/>
            <person name="Lux T."/>
            <person name="Spannagl M."/>
            <person name="Mayer K.F.X."/>
            <person name="Baldrich P."/>
            <person name="Meyers B.C."/>
            <person name="Huo N."/>
            <person name="Gu Y.Q."/>
            <person name="Zhou H."/>
            <person name="Devos K.M."/>
            <person name="Bennetzen J.L."/>
            <person name="Unver T."/>
            <person name="Budak H."/>
            <person name="Gulick P.J."/>
            <person name="Galiba G."/>
            <person name="Kalapos B."/>
            <person name="Nelson D.R."/>
            <person name="Li P."/>
            <person name="You F.M."/>
            <person name="Luo M.C."/>
            <person name="Dvorak J."/>
        </authorList>
    </citation>
    <scope>NUCLEOTIDE SEQUENCE [LARGE SCALE GENOMIC DNA]</scope>
    <source>
        <strain evidence="2">cv. AL8/78</strain>
    </source>
</reference>
<dbReference type="PANTHER" id="PTHR24559:SF444">
    <property type="entry name" value="REVERSE TRANSCRIPTASE DOMAIN-CONTAINING PROTEIN"/>
    <property type="match status" value="1"/>
</dbReference>
<organism evidence="2 3">
    <name type="scientific">Aegilops tauschii subsp. strangulata</name>
    <name type="common">Goatgrass</name>
    <dbReference type="NCBI Taxonomy" id="200361"/>
    <lineage>
        <taxon>Eukaryota</taxon>
        <taxon>Viridiplantae</taxon>
        <taxon>Streptophyta</taxon>
        <taxon>Embryophyta</taxon>
        <taxon>Tracheophyta</taxon>
        <taxon>Spermatophyta</taxon>
        <taxon>Magnoliopsida</taxon>
        <taxon>Liliopsida</taxon>
        <taxon>Poales</taxon>
        <taxon>Poaceae</taxon>
        <taxon>BOP clade</taxon>
        <taxon>Pooideae</taxon>
        <taxon>Triticodae</taxon>
        <taxon>Triticeae</taxon>
        <taxon>Triticinae</taxon>
        <taxon>Aegilops</taxon>
    </lineage>
</organism>
<feature type="domain" description="Reverse transcriptase" evidence="1">
    <location>
        <begin position="156"/>
        <end position="282"/>
    </location>
</feature>
<reference evidence="2" key="4">
    <citation type="submission" date="2019-03" db="UniProtKB">
        <authorList>
            <consortium name="EnsemblPlants"/>
        </authorList>
    </citation>
    <scope>IDENTIFICATION</scope>
</reference>
<reference evidence="3" key="2">
    <citation type="journal article" date="2017" name="Nat. Plants">
        <title>The Aegilops tauschii genome reveals multiple impacts of transposons.</title>
        <authorList>
            <person name="Zhao G."/>
            <person name="Zou C."/>
            <person name="Li K."/>
            <person name="Wang K."/>
            <person name="Li T."/>
            <person name="Gao L."/>
            <person name="Zhang X."/>
            <person name="Wang H."/>
            <person name="Yang Z."/>
            <person name="Liu X."/>
            <person name="Jiang W."/>
            <person name="Mao L."/>
            <person name="Kong X."/>
            <person name="Jiao Y."/>
            <person name="Jia J."/>
        </authorList>
    </citation>
    <scope>NUCLEOTIDE SEQUENCE [LARGE SCALE GENOMIC DNA]</scope>
    <source>
        <strain evidence="3">cv. AL8/78</strain>
    </source>
</reference>
<evidence type="ECO:0000313" key="3">
    <source>
        <dbReference type="Proteomes" id="UP000015105"/>
    </source>
</evidence>
<sequence>KEDSVKWMQRRVEEYRSGKNDMHEAIEDFDDMEKLGQGFSSADPLEEVDIGDGSVPRPTFINANMRADQRGKVCALLREFVDCFAWNYTEMPGLSRDLVGHRLPIKSSFRPHKQPLRRFNPSIYDRIKDEIDRLLKARFIRPCRYAEWISNIVPVEKKNTDKIRVCIDFRDLNKATPKDEYPMPIADMLINDASGHKVISFLDGNAGYNQIFMAEEDMFKTAFRCPGFVGLFEWTVMTFGLKNAGATYQRAMNLIFHDLLGIVLEIYIDDVVVKSDGFDHHLADL</sequence>
<dbReference type="AlphaFoldDB" id="A0A453LS40"/>
<dbReference type="SUPFAM" id="SSF56672">
    <property type="entry name" value="DNA/RNA polymerases"/>
    <property type="match status" value="1"/>
</dbReference>